<keyword evidence="2" id="KW-1185">Reference proteome</keyword>
<name>A0A0G3BIK9_9BURK</name>
<organism evidence="1 2">
    <name type="scientific">Caldimonas brevitalea</name>
    <dbReference type="NCBI Taxonomy" id="413882"/>
    <lineage>
        <taxon>Bacteria</taxon>
        <taxon>Pseudomonadati</taxon>
        <taxon>Pseudomonadota</taxon>
        <taxon>Betaproteobacteria</taxon>
        <taxon>Burkholderiales</taxon>
        <taxon>Sphaerotilaceae</taxon>
        <taxon>Caldimonas</taxon>
    </lineage>
</organism>
<dbReference type="AlphaFoldDB" id="A0A0G3BIK9"/>
<reference evidence="1 2" key="1">
    <citation type="submission" date="2015-05" db="EMBL/GenBank/DDBJ databases">
        <authorList>
            <person name="Tang B."/>
            <person name="Yu Y."/>
        </authorList>
    </citation>
    <scope>NUCLEOTIDE SEQUENCE [LARGE SCALE GENOMIC DNA]</scope>
    <source>
        <strain evidence="1 2">DSM 7029</strain>
    </source>
</reference>
<sequence>MFAVIESLVLADLLVFHDAGHPIKNQRPNGPSIGGVMPTAPDSWVGFNCVYSGLSIPIEFTGGLVVSRDLVRGLASNSLSRPFWAFEQVKELLFEHGVLVAAQDLSHVAATVRKEHLVQGILGRAAFTEDEATRAQIEGEFSAHYDYLL</sequence>
<evidence type="ECO:0000313" key="2">
    <source>
        <dbReference type="Proteomes" id="UP000035352"/>
    </source>
</evidence>
<evidence type="ECO:0000313" key="1">
    <source>
        <dbReference type="EMBL" id="AKJ29222.1"/>
    </source>
</evidence>
<dbReference type="EMBL" id="CP011371">
    <property type="protein sequence ID" value="AKJ29222.1"/>
    <property type="molecule type" value="Genomic_DNA"/>
</dbReference>
<accession>A0A0G3BIK9</accession>
<dbReference type="Proteomes" id="UP000035352">
    <property type="component" value="Chromosome"/>
</dbReference>
<gene>
    <name evidence="1" type="ORF">AAW51_2531</name>
</gene>
<protein>
    <submittedName>
        <fullName evidence="1">Uncharacterized protein</fullName>
    </submittedName>
</protein>
<dbReference type="KEGG" id="pbh:AAW51_2531"/>
<proteinExistence type="predicted"/>